<evidence type="ECO:0000313" key="2">
    <source>
        <dbReference type="Proteomes" id="UP000238375"/>
    </source>
</evidence>
<evidence type="ECO:0000313" key="1">
    <source>
        <dbReference type="EMBL" id="PRY38508.1"/>
    </source>
</evidence>
<gene>
    <name evidence="1" type="ORF">CLV58_109235</name>
</gene>
<dbReference type="RefSeq" id="WP_106138236.1">
    <property type="nucleotide sequence ID" value="NZ_PVTE01000009.1"/>
</dbReference>
<reference evidence="1 2" key="1">
    <citation type="submission" date="2018-03" db="EMBL/GenBank/DDBJ databases">
        <title>Genomic Encyclopedia of Archaeal and Bacterial Type Strains, Phase II (KMG-II): from individual species to whole genera.</title>
        <authorList>
            <person name="Goeker M."/>
        </authorList>
    </citation>
    <scope>NUCLEOTIDE SEQUENCE [LARGE SCALE GENOMIC DNA]</scope>
    <source>
        <strain evidence="1 2">DSM 28354</strain>
    </source>
</reference>
<protein>
    <submittedName>
        <fullName evidence="1">Uncharacterized protein</fullName>
    </submittedName>
</protein>
<dbReference type="EMBL" id="PVTE01000009">
    <property type="protein sequence ID" value="PRY38508.1"/>
    <property type="molecule type" value="Genomic_DNA"/>
</dbReference>
<organism evidence="1 2">
    <name type="scientific">Spirosoma oryzae</name>
    <dbReference type="NCBI Taxonomy" id="1469603"/>
    <lineage>
        <taxon>Bacteria</taxon>
        <taxon>Pseudomonadati</taxon>
        <taxon>Bacteroidota</taxon>
        <taxon>Cytophagia</taxon>
        <taxon>Cytophagales</taxon>
        <taxon>Cytophagaceae</taxon>
        <taxon>Spirosoma</taxon>
    </lineage>
</organism>
<dbReference type="AlphaFoldDB" id="A0A2T0SYM0"/>
<dbReference type="Proteomes" id="UP000238375">
    <property type="component" value="Unassembled WGS sequence"/>
</dbReference>
<keyword evidence="2" id="KW-1185">Reference proteome</keyword>
<name>A0A2T0SYM0_9BACT</name>
<accession>A0A2T0SYM0</accession>
<comment type="caution">
    <text evidence="1">The sequence shown here is derived from an EMBL/GenBank/DDBJ whole genome shotgun (WGS) entry which is preliminary data.</text>
</comment>
<sequence>MNPDLKFHNKTIDQRAEKIEAILQEFYDFEPEDLTQAPGDLLADVFHYLAHHNQSIMETLDRAKMHFTGERFDQDLPDYQDSVNQMGWVMLS</sequence>
<proteinExistence type="predicted"/>